<evidence type="ECO:0000256" key="1">
    <source>
        <dbReference type="SAM" id="MobiDB-lite"/>
    </source>
</evidence>
<feature type="compositionally biased region" description="Basic and acidic residues" evidence="1">
    <location>
        <begin position="327"/>
        <end position="336"/>
    </location>
</feature>
<reference evidence="2" key="1">
    <citation type="submission" date="2016-03" db="EMBL/GenBank/DDBJ databases">
        <title>Gut transcriptome analysis on engorged females of Ornithodoros mimon (Acari: Argasidae) and phylogenetic inferences of soft ticks.</title>
        <authorList>
            <person name="Landulfo G.A."/>
            <person name="Giovanni D."/>
            <person name="Carvalho E."/>
            <person name="Junqueira-de-Azevedo I."/>
            <person name="Patane J."/>
            <person name="Mendoca R."/>
            <person name="Barros-Battesti D."/>
        </authorList>
    </citation>
    <scope>NUCLEOTIDE SEQUENCE</scope>
    <source>
        <strain evidence="2">Females</strain>
        <tissue evidence="2">Gut</tissue>
    </source>
</reference>
<feature type="compositionally biased region" description="Polar residues" evidence="1">
    <location>
        <begin position="257"/>
        <end position="267"/>
    </location>
</feature>
<feature type="compositionally biased region" description="Basic and acidic residues" evidence="1">
    <location>
        <begin position="1"/>
        <end position="15"/>
    </location>
</feature>
<evidence type="ECO:0000313" key="2">
    <source>
        <dbReference type="EMBL" id="JAR87481.1"/>
    </source>
</evidence>
<dbReference type="EMBL" id="GEIB01000376">
    <property type="protein sequence ID" value="JAR87481.1"/>
    <property type="molecule type" value="Transcribed_RNA"/>
</dbReference>
<feature type="non-terminal residue" evidence="2">
    <location>
        <position position="336"/>
    </location>
</feature>
<feature type="region of interest" description="Disordered" evidence="1">
    <location>
        <begin position="1"/>
        <end position="52"/>
    </location>
</feature>
<feature type="compositionally biased region" description="Polar residues" evidence="1">
    <location>
        <begin position="285"/>
        <end position="308"/>
    </location>
</feature>
<name>A0A147B9P8_9ACAR</name>
<accession>A0A147B9P8</accession>
<protein>
    <submittedName>
        <fullName evidence="2">Uncharacterized protein</fullName>
    </submittedName>
</protein>
<organism evidence="2">
    <name type="scientific">Alectorobius mimon</name>
    <dbReference type="NCBI Taxonomy" id="360319"/>
    <lineage>
        <taxon>Eukaryota</taxon>
        <taxon>Metazoa</taxon>
        <taxon>Ecdysozoa</taxon>
        <taxon>Arthropoda</taxon>
        <taxon>Chelicerata</taxon>
        <taxon>Arachnida</taxon>
        <taxon>Acari</taxon>
        <taxon>Parasitiformes</taxon>
        <taxon>Ixodida</taxon>
        <taxon>Ixodoidea</taxon>
        <taxon>Argasidae</taxon>
        <taxon>Ornithodorinae</taxon>
        <taxon>Alectorobius</taxon>
    </lineage>
</organism>
<dbReference type="AlphaFoldDB" id="A0A147B9P8"/>
<feature type="compositionally biased region" description="Basic and acidic residues" evidence="1">
    <location>
        <begin position="185"/>
        <end position="196"/>
    </location>
</feature>
<proteinExistence type="predicted"/>
<feature type="non-terminal residue" evidence="2">
    <location>
        <position position="1"/>
    </location>
</feature>
<feature type="region of interest" description="Disordered" evidence="1">
    <location>
        <begin position="249"/>
        <end position="336"/>
    </location>
</feature>
<feature type="region of interest" description="Disordered" evidence="1">
    <location>
        <begin position="161"/>
        <end position="211"/>
    </location>
</feature>
<sequence>VRGEELNRTASRETDPTQGGMHNRSAPQAYPQVTGPVIDGNDDGSNSKRASVQGFYMVQPIIAFHSPNASVPEPQPPTTNSSELGILLVRSPENADIGSAAALEEETTEISKSSTAPPSTFAAPTIASLKLPEVPPVSRGLTSATSTAAATSVHETTTAVGGTTVGLPHEELSSATPLPVNDLTKPTKDVHPRHDTLANLEGTTGDLTEPEKTVIEVSSGRPETIAPTLGAPLEPFTALATSSDPIALRTGSVAPLDNTSKTSQPETATPEAAEPDDRRSPVLEQDTTLSPVEISTTLQASTTRSSLATPEVTPQVHADTLETSPEVLEHRPPTPT</sequence>